<gene>
    <name evidence="4 5 6" type="primary">LOC113695110</name>
</gene>
<keyword evidence="1" id="KW-0677">Repeat</keyword>
<dbReference type="RefSeq" id="XP_027069886.1">
    <property type="nucleotide sequence ID" value="XM_027214085.1"/>
</dbReference>
<evidence type="ECO:0000256" key="1">
    <source>
        <dbReference type="ARBA" id="ARBA00022737"/>
    </source>
</evidence>
<dbReference type="Gene3D" id="1.25.40.10">
    <property type="entry name" value="Tetratricopeptide repeat domain"/>
    <property type="match status" value="3"/>
</dbReference>
<dbReference type="PROSITE" id="PS51375">
    <property type="entry name" value="PPR"/>
    <property type="match status" value="1"/>
</dbReference>
<dbReference type="GeneID" id="113695110"/>
<evidence type="ECO:0000256" key="2">
    <source>
        <dbReference type="PROSITE-ProRule" id="PRU00708"/>
    </source>
</evidence>
<dbReference type="Pfam" id="PF01535">
    <property type="entry name" value="PPR"/>
    <property type="match status" value="2"/>
</dbReference>
<feature type="repeat" description="PPR" evidence="2">
    <location>
        <begin position="88"/>
        <end position="122"/>
    </location>
</feature>
<reference evidence="3" key="1">
    <citation type="journal article" date="2025" name="Foods">
        <title>Unveiling the Microbial Signatures of Arabica Coffee Cherries: Insights into Ripeness Specific Diversity, Functional Traits, and Implications for Quality and Safety.</title>
        <authorList>
            <consortium name="RefSeq"/>
            <person name="Tenea G.N."/>
            <person name="Cifuentes V."/>
            <person name="Reyes P."/>
            <person name="Cevallos-Vallejos M."/>
        </authorList>
    </citation>
    <scope>NUCLEOTIDE SEQUENCE [LARGE SCALE GENOMIC DNA]</scope>
</reference>
<dbReference type="PANTHER" id="PTHR47493:SF1">
    <property type="entry name" value="OS08G0520200 PROTEIN"/>
    <property type="match status" value="1"/>
</dbReference>
<evidence type="ECO:0000313" key="5">
    <source>
        <dbReference type="RefSeq" id="XP_027069885.1"/>
    </source>
</evidence>
<keyword evidence="3" id="KW-1185">Reference proteome</keyword>
<proteinExistence type="predicted"/>
<organism evidence="3 5">
    <name type="scientific">Coffea arabica</name>
    <name type="common">Arabian coffee</name>
    <dbReference type="NCBI Taxonomy" id="13443"/>
    <lineage>
        <taxon>Eukaryota</taxon>
        <taxon>Viridiplantae</taxon>
        <taxon>Streptophyta</taxon>
        <taxon>Embryophyta</taxon>
        <taxon>Tracheophyta</taxon>
        <taxon>Spermatophyta</taxon>
        <taxon>Magnoliopsida</taxon>
        <taxon>eudicotyledons</taxon>
        <taxon>Gunneridae</taxon>
        <taxon>Pentapetalae</taxon>
        <taxon>asterids</taxon>
        <taxon>lamiids</taxon>
        <taxon>Gentianales</taxon>
        <taxon>Rubiaceae</taxon>
        <taxon>Ixoroideae</taxon>
        <taxon>Gardenieae complex</taxon>
        <taxon>Bertiereae - Coffeeae clade</taxon>
        <taxon>Coffeeae</taxon>
        <taxon>Coffea</taxon>
    </lineage>
</organism>
<dbReference type="Proteomes" id="UP001652660">
    <property type="component" value="Chromosome 6e"/>
</dbReference>
<dbReference type="InterPro" id="IPR002885">
    <property type="entry name" value="PPR_rpt"/>
</dbReference>
<dbReference type="InterPro" id="IPR011990">
    <property type="entry name" value="TPR-like_helical_dom_sf"/>
</dbReference>
<dbReference type="AlphaFoldDB" id="A0A6P6SVQ0"/>
<accession>A0A6P6SVQ0</accession>
<dbReference type="OrthoDB" id="762539at2759"/>
<evidence type="ECO:0000313" key="4">
    <source>
        <dbReference type="RefSeq" id="XP_027069884.1"/>
    </source>
</evidence>
<dbReference type="RefSeq" id="XP_027069885.1">
    <property type="nucleotide sequence ID" value="XM_027214084.1"/>
</dbReference>
<evidence type="ECO:0000313" key="3">
    <source>
        <dbReference type="Proteomes" id="UP001652660"/>
    </source>
</evidence>
<name>A0A6P6SVQ0_COFAR</name>
<sequence>METLLPLSTTLRINTLHPMVSPSFLQRSGSANKFLPLKRLLQGKQEGNVDRHDAYMDCPFNSNTCTKSLLHVTEELLLEMPYKGFLPDVSTLSTLMLCYANKGLFSQAQCIWDEMFNSSFLPSVPIISELIDVYATSGHFDLVSRILHQVRLRNHMMLPAIYAQTISCFGKKGELELMEIMLTEMIAMGFSVDSVTQNAFVIYSSNFGSVAQMEVAYARLKSSRILIEEEGIRAVSSAYIRERKFYSLGKFLEDVGLGRRNVGNLLWNLLLLSFAANFKMKSLQRTFVRMVEGGFHPDLTTFNIRALAFAKMSLFWDLHLSIEHMQHEGVVPDLVTYGCIVDAYLERRLGKNLECALSRLDTDTPATILTDGIVFYAMGKGDFHLSAEAFLEFKDKRDWTYKQLIKIYQKKKFRSNQVFWNY</sequence>
<evidence type="ECO:0000313" key="6">
    <source>
        <dbReference type="RefSeq" id="XP_027069886.1"/>
    </source>
</evidence>
<dbReference type="RefSeq" id="XP_027069884.1">
    <property type="nucleotide sequence ID" value="XM_027214083.1"/>
</dbReference>
<reference evidence="4 5" key="2">
    <citation type="submission" date="2025-04" db="UniProtKB">
        <authorList>
            <consortium name="RefSeq"/>
        </authorList>
    </citation>
    <scope>IDENTIFICATION</scope>
    <source>
        <tissue evidence="4 5">Leaves</tissue>
    </source>
</reference>
<protein>
    <submittedName>
        <fullName evidence="4 5">Pentatricopeptide repeat-containing protein At3g42630-like isoform X1</fullName>
    </submittedName>
</protein>
<dbReference type="PANTHER" id="PTHR47493">
    <property type="entry name" value="OS08G0520200 PROTEIN"/>
    <property type="match status" value="1"/>
</dbReference>